<keyword evidence="3" id="KW-1185">Reference proteome</keyword>
<dbReference type="PROSITE" id="PS51186">
    <property type="entry name" value="GNAT"/>
    <property type="match status" value="1"/>
</dbReference>
<proteinExistence type="predicted"/>
<evidence type="ECO:0000259" key="1">
    <source>
        <dbReference type="PROSITE" id="PS51186"/>
    </source>
</evidence>
<accession>A0A501XEQ8</accession>
<dbReference type="PANTHER" id="PTHR43792:SF1">
    <property type="entry name" value="N-ACETYLTRANSFERASE DOMAIN-CONTAINING PROTEIN"/>
    <property type="match status" value="1"/>
</dbReference>
<dbReference type="AlphaFoldDB" id="A0A501XEQ8"/>
<dbReference type="InterPro" id="IPR051531">
    <property type="entry name" value="N-acetyltransferase"/>
</dbReference>
<comment type="caution">
    <text evidence="2">The sequence shown here is derived from an EMBL/GenBank/DDBJ whole genome shotgun (WGS) entry which is preliminary data.</text>
</comment>
<evidence type="ECO:0000313" key="3">
    <source>
        <dbReference type="Proteomes" id="UP000319897"/>
    </source>
</evidence>
<reference evidence="2 3" key="1">
    <citation type="submission" date="2019-06" db="EMBL/GenBank/DDBJ databases">
        <authorList>
            <person name="Lee I."/>
            <person name="Jang G.I."/>
            <person name="Hwang C.Y."/>
        </authorList>
    </citation>
    <scope>NUCLEOTIDE SEQUENCE [LARGE SCALE GENOMIC DNA]</scope>
    <source>
        <strain evidence="2 3">PAMC 28131</strain>
    </source>
</reference>
<dbReference type="InterPro" id="IPR016181">
    <property type="entry name" value="Acyl_CoA_acyltransferase"/>
</dbReference>
<dbReference type="InterPro" id="IPR000182">
    <property type="entry name" value="GNAT_dom"/>
</dbReference>
<dbReference type="Gene3D" id="3.40.630.30">
    <property type="match status" value="1"/>
</dbReference>
<protein>
    <submittedName>
        <fullName evidence="2">GNAT family N-acetyltransferase</fullName>
    </submittedName>
</protein>
<name>A0A501XEQ8_9SPHN</name>
<dbReference type="GO" id="GO:0016747">
    <property type="term" value="F:acyltransferase activity, transferring groups other than amino-acyl groups"/>
    <property type="evidence" value="ECO:0007669"/>
    <property type="project" value="InterPro"/>
</dbReference>
<sequence length="176" mass="19642">MIETERLILRAFIDSDREPWAAMNADAQVMRHFPALLSRAEADAVIERVNSKIAETGAGFWALERKSDGQFLGFAGLNQIGHEHLPIYGQWEVGWRLRREAWGHGYASEAGAAALAHGFGPMALPRILAYTAITNKPSEAVMQRLGMRRAAEMDFEHPLVPEGNPIRPHIVYLKEA</sequence>
<dbReference type="PANTHER" id="PTHR43792">
    <property type="entry name" value="GNAT FAMILY, PUTATIVE (AFU_ORTHOLOGUE AFUA_3G00765)-RELATED-RELATED"/>
    <property type="match status" value="1"/>
</dbReference>
<evidence type="ECO:0000313" key="2">
    <source>
        <dbReference type="EMBL" id="TPE58784.1"/>
    </source>
</evidence>
<gene>
    <name evidence="2" type="ORF">FJQ54_17235</name>
</gene>
<feature type="domain" description="N-acetyltransferase" evidence="1">
    <location>
        <begin position="7"/>
        <end position="176"/>
    </location>
</feature>
<dbReference type="Pfam" id="PF13302">
    <property type="entry name" value="Acetyltransf_3"/>
    <property type="match status" value="1"/>
</dbReference>
<organism evidence="2 3">
    <name type="scientific">Sandaracinobacter neustonicus</name>
    <dbReference type="NCBI Taxonomy" id="1715348"/>
    <lineage>
        <taxon>Bacteria</taxon>
        <taxon>Pseudomonadati</taxon>
        <taxon>Pseudomonadota</taxon>
        <taxon>Alphaproteobacteria</taxon>
        <taxon>Sphingomonadales</taxon>
        <taxon>Sphingosinicellaceae</taxon>
        <taxon>Sandaracinobacter</taxon>
    </lineage>
</organism>
<keyword evidence="2" id="KW-0808">Transferase</keyword>
<dbReference type="SUPFAM" id="SSF55729">
    <property type="entry name" value="Acyl-CoA N-acyltransferases (Nat)"/>
    <property type="match status" value="1"/>
</dbReference>
<dbReference type="OrthoDB" id="6293260at2"/>
<dbReference type="Proteomes" id="UP000319897">
    <property type="component" value="Unassembled WGS sequence"/>
</dbReference>
<dbReference type="RefSeq" id="WP_140929636.1">
    <property type="nucleotide sequence ID" value="NZ_VFSU01000034.1"/>
</dbReference>
<dbReference type="EMBL" id="VFSU01000034">
    <property type="protein sequence ID" value="TPE58784.1"/>
    <property type="molecule type" value="Genomic_DNA"/>
</dbReference>